<reference evidence="3" key="1">
    <citation type="journal article" date="2020" name="Fungal Divers.">
        <title>Resolving the Mortierellaceae phylogeny through synthesis of multi-gene phylogenetics and phylogenomics.</title>
        <authorList>
            <person name="Vandepol N."/>
            <person name="Liber J."/>
            <person name="Desiro A."/>
            <person name="Na H."/>
            <person name="Kennedy M."/>
            <person name="Barry K."/>
            <person name="Grigoriev I.V."/>
            <person name="Miller A.N."/>
            <person name="O'Donnell K."/>
            <person name="Stajich J.E."/>
            <person name="Bonito G."/>
        </authorList>
    </citation>
    <scope>NUCLEOTIDE SEQUENCE</scope>
    <source>
        <strain evidence="3">MES-2147</strain>
    </source>
</reference>
<dbReference type="PANTHER" id="PTHR13285:SF18">
    <property type="entry name" value="PROTEIN-CYSTEINE N-PALMITOYLTRANSFERASE RASP"/>
    <property type="match status" value="1"/>
</dbReference>
<feature type="transmembrane region" description="Helical" evidence="2">
    <location>
        <begin position="109"/>
        <end position="127"/>
    </location>
</feature>
<comment type="caution">
    <text evidence="3">The sequence shown here is derived from an EMBL/GenBank/DDBJ whole genome shotgun (WGS) entry which is preliminary data.</text>
</comment>
<dbReference type="GO" id="GO:0006506">
    <property type="term" value="P:GPI anchor biosynthetic process"/>
    <property type="evidence" value="ECO:0007669"/>
    <property type="project" value="TreeGrafter"/>
</dbReference>
<dbReference type="Proteomes" id="UP000749646">
    <property type="component" value="Unassembled WGS sequence"/>
</dbReference>
<evidence type="ECO:0000256" key="1">
    <source>
        <dbReference type="ARBA" id="ARBA00010323"/>
    </source>
</evidence>
<accession>A0A9P6JFZ1</accession>
<feature type="transmembrane region" description="Helical" evidence="2">
    <location>
        <begin position="50"/>
        <end position="68"/>
    </location>
</feature>
<feature type="transmembrane region" description="Helical" evidence="2">
    <location>
        <begin position="188"/>
        <end position="207"/>
    </location>
</feature>
<evidence type="ECO:0000313" key="3">
    <source>
        <dbReference type="EMBL" id="KAF9969639.1"/>
    </source>
</evidence>
<protein>
    <submittedName>
        <fullName evidence="3">Glycerol transporter</fullName>
    </submittedName>
</protein>
<dbReference type="OrthoDB" id="420606at2759"/>
<keyword evidence="2" id="KW-0812">Transmembrane</keyword>
<dbReference type="InterPro" id="IPR051085">
    <property type="entry name" value="MB_O-acyltransferase"/>
</dbReference>
<dbReference type="PANTHER" id="PTHR13285">
    <property type="entry name" value="ACYLTRANSFERASE"/>
    <property type="match status" value="1"/>
</dbReference>
<dbReference type="GO" id="GO:0008374">
    <property type="term" value="F:O-acyltransferase activity"/>
    <property type="evidence" value="ECO:0007669"/>
    <property type="project" value="TreeGrafter"/>
</dbReference>
<keyword evidence="2" id="KW-1133">Transmembrane helix</keyword>
<keyword evidence="2" id="KW-0472">Membrane</keyword>
<dbReference type="GO" id="GO:0005783">
    <property type="term" value="C:endoplasmic reticulum"/>
    <property type="evidence" value="ECO:0007669"/>
    <property type="project" value="TreeGrafter"/>
</dbReference>
<comment type="similarity">
    <text evidence="1">Belongs to the membrane-bound acyltransferase family.</text>
</comment>
<proteinExistence type="inferred from homology"/>
<evidence type="ECO:0000313" key="4">
    <source>
        <dbReference type="Proteomes" id="UP000749646"/>
    </source>
</evidence>
<dbReference type="EMBL" id="JAAAHW010005164">
    <property type="protein sequence ID" value="KAF9969639.1"/>
    <property type="molecule type" value="Genomic_DNA"/>
</dbReference>
<sequence>MQEHEHHTESDQQQSHSNDISSFVVQVDTISTRRAQDRTTQPPLWNTKEFYFYYLVFAWCLPFMFKTAHEASSEDNPNYEKYKDLLSDGFFGYKVDNSDGQFANFRNNLPTLVLVVCIYIPLSHLFRSILVPSITALKNPQQPLYRAYFFLAFAMVYLYFMYGNSLLKIGAIATMNYAIAKTGRGARWMPIVTWVFNIGIIFLNEGYNGYNFADLHESLAWLDENKGMNGRWDVNFNFTMLRLVSFNMDYYWTFNTRQEIIL</sequence>
<gene>
    <name evidence="3" type="primary">GUP1_2</name>
    <name evidence="3" type="ORF">BGZ65_011749</name>
</gene>
<dbReference type="AlphaFoldDB" id="A0A9P6JFZ1"/>
<dbReference type="GO" id="GO:0016020">
    <property type="term" value="C:membrane"/>
    <property type="evidence" value="ECO:0007669"/>
    <property type="project" value="GOC"/>
</dbReference>
<name>A0A9P6JFZ1_9FUNG</name>
<feature type="non-terminal residue" evidence="3">
    <location>
        <position position="262"/>
    </location>
</feature>
<feature type="transmembrane region" description="Helical" evidence="2">
    <location>
        <begin position="147"/>
        <end position="167"/>
    </location>
</feature>
<organism evidence="3 4">
    <name type="scientific">Modicella reniformis</name>
    <dbReference type="NCBI Taxonomy" id="1440133"/>
    <lineage>
        <taxon>Eukaryota</taxon>
        <taxon>Fungi</taxon>
        <taxon>Fungi incertae sedis</taxon>
        <taxon>Mucoromycota</taxon>
        <taxon>Mortierellomycotina</taxon>
        <taxon>Mortierellomycetes</taxon>
        <taxon>Mortierellales</taxon>
        <taxon>Mortierellaceae</taxon>
        <taxon>Modicella</taxon>
    </lineage>
</organism>
<keyword evidence="4" id="KW-1185">Reference proteome</keyword>
<evidence type="ECO:0000256" key="2">
    <source>
        <dbReference type="SAM" id="Phobius"/>
    </source>
</evidence>